<feature type="region of interest" description="Disordered" evidence="1">
    <location>
        <begin position="81"/>
        <end position="108"/>
    </location>
</feature>
<dbReference type="OrthoDB" id="26287at2"/>
<comment type="caution">
    <text evidence="2">The sequence shown here is derived from an EMBL/GenBank/DDBJ whole genome shotgun (WGS) entry which is preliminary data.</text>
</comment>
<proteinExistence type="predicted"/>
<evidence type="ECO:0000256" key="1">
    <source>
        <dbReference type="SAM" id="MobiDB-lite"/>
    </source>
</evidence>
<dbReference type="InterPro" id="IPR025427">
    <property type="entry name" value="DUF4160"/>
</dbReference>
<protein>
    <recommendedName>
        <fullName evidence="4">DUF4160 domain-containing protein</fullName>
    </recommendedName>
</protein>
<dbReference type="Proteomes" id="UP000265800">
    <property type="component" value="Unassembled WGS sequence"/>
</dbReference>
<dbReference type="RefSeq" id="WP_119360671.1">
    <property type="nucleotide sequence ID" value="NZ_QWKZ01000075.1"/>
</dbReference>
<reference evidence="2 3" key="1">
    <citation type="submission" date="2018-08" db="EMBL/GenBank/DDBJ databases">
        <title>Meiothermus luteus KCTC 52599 genome sequencing project.</title>
        <authorList>
            <person name="Da Costa M.S."/>
            <person name="Albuquerque L."/>
            <person name="Raposo P."/>
            <person name="Froufe H.J.C."/>
            <person name="Barroso C.S."/>
            <person name="Egas C."/>
        </authorList>
    </citation>
    <scope>NUCLEOTIDE SEQUENCE [LARGE SCALE GENOMIC DNA]</scope>
    <source>
        <strain evidence="2 3">KCTC 52599</strain>
    </source>
</reference>
<dbReference type="Pfam" id="PF13711">
    <property type="entry name" value="DUF4160"/>
    <property type="match status" value="1"/>
</dbReference>
<dbReference type="EMBL" id="QWKZ01000075">
    <property type="protein sequence ID" value="RIH83693.1"/>
    <property type="molecule type" value="Genomic_DNA"/>
</dbReference>
<evidence type="ECO:0000313" key="3">
    <source>
        <dbReference type="Proteomes" id="UP000265800"/>
    </source>
</evidence>
<evidence type="ECO:0000313" key="2">
    <source>
        <dbReference type="EMBL" id="RIH83693.1"/>
    </source>
</evidence>
<evidence type="ECO:0008006" key="4">
    <source>
        <dbReference type="Google" id="ProtNLM"/>
    </source>
</evidence>
<keyword evidence="3" id="KW-1185">Reference proteome</keyword>
<name>A0A399EJR5_9DEIN</name>
<sequence>MLTLLRRAGFRFYVKSGSAQERPHVYVTRDGQAWAKFTLDPVGLVVNNGLPRNELNRAQGMAMELEPQLLQLWWDYAKTQGVRPPEEEEDLQKPTPPSPPPEAEMPAQ</sequence>
<accession>A0A399EJR5</accession>
<feature type="compositionally biased region" description="Pro residues" evidence="1">
    <location>
        <begin position="94"/>
        <end position="108"/>
    </location>
</feature>
<gene>
    <name evidence="2" type="ORF">Mlute_02123</name>
</gene>
<dbReference type="AlphaFoldDB" id="A0A399EJR5"/>
<organism evidence="2 3">
    <name type="scientific">Meiothermus luteus</name>
    <dbReference type="NCBI Taxonomy" id="2026184"/>
    <lineage>
        <taxon>Bacteria</taxon>
        <taxon>Thermotogati</taxon>
        <taxon>Deinococcota</taxon>
        <taxon>Deinococci</taxon>
        <taxon>Thermales</taxon>
        <taxon>Thermaceae</taxon>
        <taxon>Meiothermus</taxon>
    </lineage>
</organism>